<dbReference type="HOGENOM" id="CLU_137341_0_0_7"/>
<evidence type="ECO:0000313" key="2">
    <source>
        <dbReference type="EMBL" id="AAS95991.1"/>
    </source>
</evidence>
<name>Q72BX1_NITV2</name>
<organism evidence="2 3">
    <name type="scientific">Nitratidesulfovibrio vulgaris (strain ATCC 29579 / DSM 644 / CCUG 34227 / NCIMB 8303 / VKM B-1760 / Hildenborough)</name>
    <name type="common">Desulfovibrio vulgaris</name>
    <dbReference type="NCBI Taxonomy" id="882"/>
    <lineage>
        <taxon>Bacteria</taxon>
        <taxon>Pseudomonadati</taxon>
        <taxon>Thermodesulfobacteriota</taxon>
        <taxon>Desulfovibrionia</taxon>
        <taxon>Desulfovibrionales</taxon>
        <taxon>Desulfovibrionaceae</taxon>
        <taxon>Nitratidesulfovibrio</taxon>
    </lineage>
</organism>
<reference evidence="2 3" key="1">
    <citation type="journal article" date="2004" name="Nat. Biotechnol.">
        <title>The genome sequence of the anaerobic, sulfate-reducing bacterium Desulfovibrio vulgaris Hildenborough.</title>
        <authorList>
            <person name="Heidelberg J.F."/>
            <person name="Seshadri R."/>
            <person name="Haveman S.A."/>
            <person name="Hemme C.L."/>
            <person name="Paulsen I.T."/>
            <person name="Kolonay J.F."/>
            <person name="Eisen J.A."/>
            <person name="Ward N."/>
            <person name="Methe B."/>
            <person name="Brinkac L.M."/>
            <person name="Daugherty S.C."/>
            <person name="Deboy R.T."/>
            <person name="Dodson R.J."/>
            <person name="Durkin A.S."/>
            <person name="Madupu R."/>
            <person name="Nelson W.C."/>
            <person name="Sullivan S.A."/>
            <person name="Fouts D."/>
            <person name="Haft D.H."/>
            <person name="Selengut J."/>
            <person name="Peterson J.D."/>
            <person name="Davidsen T.M."/>
            <person name="Zafar N."/>
            <person name="Zhou L."/>
            <person name="Radune D."/>
            <person name="Dimitrov G."/>
            <person name="Hance M."/>
            <person name="Tran K."/>
            <person name="Khouri H."/>
            <person name="Gill J."/>
            <person name="Utterback T.R."/>
            <person name="Feldblyum T.V."/>
            <person name="Wall J.D."/>
            <person name="Voordouw G."/>
            <person name="Fraser C.M."/>
        </authorList>
    </citation>
    <scope>NUCLEOTIDE SEQUENCE [LARGE SCALE GENOMIC DNA]</scope>
    <source>
        <strain evidence="3">ATCC 29579 / DSM 644 / NCIMB 8303 / VKM B-1760 / Hildenborough</strain>
    </source>
</reference>
<dbReference type="STRING" id="882.DVU_1513"/>
<evidence type="ECO:0000313" key="3">
    <source>
        <dbReference type="Proteomes" id="UP000002194"/>
    </source>
</evidence>
<dbReference type="Proteomes" id="UP000002194">
    <property type="component" value="Chromosome"/>
</dbReference>
<dbReference type="eggNOG" id="ENOG5032JMZ">
    <property type="taxonomic scope" value="Bacteria"/>
</dbReference>
<dbReference type="KEGG" id="dvu:DVU_1513"/>
<protein>
    <recommendedName>
        <fullName evidence="4">DUF1064 domain-containing protein</fullName>
    </recommendedName>
</protein>
<feature type="compositionally biased region" description="Basic residues" evidence="1">
    <location>
        <begin position="38"/>
        <end position="54"/>
    </location>
</feature>
<feature type="region of interest" description="Disordered" evidence="1">
    <location>
        <begin position="23"/>
        <end position="68"/>
    </location>
</feature>
<keyword evidence="3" id="KW-1185">Reference proteome</keyword>
<evidence type="ECO:0000256" key="1">
    <source>
        <dbReference type="SAM" id="MobiDB-lite"/>
    </source>
</evidence>
<dbReference type="EnsemblBacteria" id="AAS95991">
    <property type="protein sequence ID" value="AAS95991"/>
    <property type="gene ID" value="DVU_1513"/>
</dbReference>
<dbReference type="OrthoDB" id="5588810at2"/>
<accession>Q72BX1</accession>
<dbReference type="EMBL" id="AE017285">
    <property type="protein sequence ID" value="AAS95991.1"/>
    <property type="molecule type" value="Genomic_DNA"/>
</dbReference>
<sequence>MTITATSAEIRAAGGLEAWSRKQAQEGSRPLLRPQPQHVRHGTQSRVSHSRAKGRLPSSGRSYRTEGMNKTEARYAEHLEGLMLAGHIVGWDYEGVKLRLAEKTFYTPDFLVICADGSVELHEVKGHWEDDARVKIKVAAKQKPWFTFVAVKAGKGGAWEYERF</sequence>
<gene>
    <name evidence="2" type="ordered locus">DVU_1513</name>
</gene>
<dbReference type="PaxDb" id="882-DVU_1513"/>
<proteinExistence type="predicted"/>
<dbReference type="PATRIC" id="fig|882.5.peg.1397"/>
<dbReference type="AlphaFoldDB" id="Q72BX1"/>
<evidence type="ECO:0008006" key="4">
    <source>
        <dbReference type="Google" id="ProtNLM"/>
    </source>
</evidence>
<dbReference type="Gene3D" id="3.40.91.30">
    <property type="match status" value="1"/>
</dbReference>